<sequence length="217" mass="25206">MIRRFLLLIFLAALLFAVSDVNFFKSGFNFASGLFSKIFEEKVTPENLLSRYDDGTVRILIVPGHDNFSVGAVYKNIKETDLNVELAYAIFDFFNSDDKFGAFITRGKNGDYNDWFVDYFDREEENIIVFRDYLKTITSFAKETDSFEERNEVYHNPTADNVSLKLYAINKLANDYNIDIVLHVHFNDYPRRRHGGQGEYSGFAIYVPESQLPNYIE</sequence>
<comment type="caution">
    <text evidence="2">The sequence shown here is derived from an EMBL/GenBank/DDBJ whole genome shotgun (WGS) entry which is preliminary data.</text>
</comment>
<feature type="domain" description="MurNAc-LAA" evidence="1">
    <location>
        <begin position="59"/>
        <end position="207"/>
    </location>
</feature>
<dbReference type="Pfam" id="PF01520">
    <property type="entry name" value="Amidase_3"/>
    <property type="match status" value="1"/>
</dbReference>
<reference evidence="3" key="1">
    <citation type="submission" date="2017-09" db="EMBL/GenBank/DDBJ databases">
        <title>Depth-based differentiation of microbial function through sediment-hosted aquifers and enrichment of novel symbionts in the deep terrestrial subsurface.</title>
        <authorList>
            <person name="Probst A.J."/>
            <person name="Ladd B."/>
            <person name="Jarett J.K."/>
            <person name="Geller-Mcgrath D.E."/>
            <person name="Sieber C.M.K."/>
            <person name="Emerson J.B."/>
            <person name="Anantharaman K."/>
            <person name="Thomas B.C."/>
            <person name="Malmstrom R."/>
            <person name="Stieglmeier M."/>
            <person name="Klingl A."/>
            <person name="Woyke T."/>
            <person name="Ryan C.M."/>
            <person name="Banfield J.F."/>
        </authorList>
    </citation>
    <scope>NUCLEOTIDE SEQUENCE [LARGE SCALE GENOMIC DNA]</scope>
</reference>
<evidence type="ECO:0000313" key="3">
    <source>
        <dbReference type="Proteomes" id="UP000230353"/>
    </source>
</evidence>
<accession>A0A2H0WMS5</accession>
<dbReference type="Proteomes" id="UP000230353">
    <property type="component" value="Unassembled WGS sequence"/>
</dbReference>
<dbReference type="AlphaFoldDB" id="A0A2H0WMS5"/>
<dbReference type="InterPro" id="IPR002508">
    <property type="entry name" value="MurNAc-LAA_cat"/>
</dbReference>
<proteinExistence type="predicted"/>
<evidence type="ECO:0000313" key="2">
    <source>
        <dbReference type="EMBL" id="PIS13209.1"/>
    </source>
</evidence>
<dbReference type="GO" id="GO:0008745">
    <property type="term" value="F:N-acetylmuramoyl-L-alanine amidase activity"/>
    <property type="evidence" value="ECO:0007669"/>
    <property type="project" value="InterPro"/>
</dbReference>
<gene>
    <name evidence="2" type="ORF">COT67_03075</name>
</gene>
<name>A0A2H0WMS5_9BACT</name>
<dbReference type="Gene3D" id="3.40.630.40">
    <property type="entry name" value="Zn-dependent exopeptidases"/>
    <property type="match status" value="1"/>
</dbReference>
<dbReference type="EMBL" id="PEZL01000045">
    <property type="protein sequence ID" value="PIS13209.1"/>
    <property type="molecule type" value="Genomic_DNA"/>
</dbReference>
<dbReference type="GO" id="GO:0009253">
    <property type="term" value="P:peptidoglycan catabolic process"/>
    <property type="evidence" value="ECO:0007669"/>
    <property type="project" value="InterPro"/>
</dbReference>
<dbReference type="SUPFAM" id="SSF53187">
    <property type="entry name" value="Zn-dependent exopeptidases"/>
    <property type="match status" value="1"/>
</dbReference>
<protein>
    <recommendedName>
        <fullName evidence="1">MurNAc-LAA domain-containing protein</fullName>
    </recommendedName>
</protein>
<evidence type="ECO:0000259" key="1">
    <source>
        <dbReference type="Pfam" id="PF01520"/>
    </source>
</evidence>
<organism evidence="2 3">
    <name type="scientific">Candidatus Tagabacteria bacterium CG09_land_8_20_14_0_10_41_14</name>
    <dbReference type="NCBI Taxonomy" id="1975021"/>
    <lineage>
        <taxon>Bacteria</taxon>
        <taxon>Candidatus Tagaibacteriota</taxon>
    </lineage>
</organism>